<organism evidence="2 3">
    <name type="scientific">Abeliophyllum distichum</name>
    <dbReference type="NCBI Taxonomy" id="126358"/>
    <lineage>
        <taxon>Eukaryota</taxon>
        <taxon>Viridiplantae</taxon>
        <taxon>Streptophyta</taxon>
        <taxon>Embryophyta</taxon>
        <taxon>Tracheophyta</taxon>
        <taxon>Spermatophyta</taxon>
        <taxon>Magnoliopsida</taxon>
        <taxon>eudicotyledons</taxon>
        <taxon>Gunneridae</taxon>
        <taxon>Pentapetalae</taxon>
        <taxon>asterids</taxon>
        <taxon>lamiids</taxon>
        <taxon>Lamiales</taxon>
        <taxon>Oleaceae</taxon>
        <taxon>Forsythieae</taxon>
        <taxon>Abeliophyllum</taxon>
    </lineage>
</organism>
<proteinExistence type="predicted"/>
<keyword evidence="3" id="KW-1185">Reference proteome</keyword>
<evidence type="ECO:0000259" key="1">
    <source>
        <dbReference type="Pfam" id="PF20167"/>
    </source>
</evidence>
<reference evidence="3" key="1">
    <citation type="submission" date="2024-07" db="EMBL/GenBank/DDBJ databases">
        <title>Two chromosome-level genome assemblies of Korean endemic species Abeliophyllum distichum and Forsythia ovata (Oleaceae).</title>
        <authorList>
            <person name="Jang H."/>
        </authorList>
    </citation>
    <scope>NUCLEOTIDE SEQUENCE [LARGE SCALE GENOMIC DNA]</scope>
</reference>
<gene>
    <name evidence="2" type="ORF">Adt_21625</name>
</gene>
<protein>
    <recommendedName>
        <fullName evidence="1">Putative plant transposon protein domain-containing protein</fullName>
    </recommendedName>
</protein>
<dbReference type="AlphaFoldDB" id="A0ABD1SZV3"/>
<name>A0ABD1SZV3_9LAMI</name>
<sequence length="233" mass="26984">MTFSPGTGITCLVRNKRIKITQELIHSIHHLEDSGIRLYTTKIILHLEEYNHVEACRHITRKHFETPARLSTNQLTLTCRVLHNIIAHIVVPRKGHLDEVNHYDVFLLDSILIGQKLDFSYIMLQHMNLVLSGTRPKVLSYGIILTKVFQHFEVSFCDSIALLPKATDTITTLTLKSMKIFKEDGQWVAKSKAFDDELGLLYHLKVVKKWMMMKMNCRQDQITKAVVLHFQVH</sequence>
<evidence type="ECO:0000313" key="3">
    <source>
        <dbReference type="Proteomes" id="UP001604336"/>
    </source>
</evidence>
<dbReference type="InterPro" id="IPR046796">
    <property type="entry name" value="Transposase_32_dom"/>
</dbReference>
<accession>A0ABD1SZV3</accession>
<dbReference type="Proteomes" id="UP001604336">
    <property type="component" value="Unassembled WGS sequence"/>
</dbReference>
<dbReference type="Pfam" id="PF20167">
    <property type="entry name" value="Transposase_32"/>
    <property type="match status" value="1"/>
</dbReference>
<comment type="caution">
    <text evidence="2">The sequence shown here is derived from an EMBL/GenBank/DDBJ whole genome shotgun (WGS) entry which is preliminary data.</text>
</comment>
<feature type="domain" description="Putative plant transposon protein" evidence="1">
    <location>
        <begin position="12"/>
        <end position="154"/>
    </location>
</feature>
<dbReference type="EMBL" id="JBFOLK010000006">
    <property type="protein sequence ID" value="KAL2506004.1"/>
    <property type="molecule type" value="Genomic_DNA"/>
</dbReference>
<evidence type="ECO:0000313" key="2">
    <source>
        <dbReference type="EMBL" id="KAL2506004.1"/>
    </source>
</evidence>